<dbReference type="EMBL" id="NCKV01045757">
    <property type="protein sequence ID" value="RWS18117.1"/>
    <property type="molecule type" value="Genomic_DNA"/>
</dbReference>
<name>A0A443RS66_9ACAR</name>
<dbReference type="PANTHER" id="PTHR38681">
    <property type="entry name" value="RETROVIRUS-RELATED POL POLYPROTEIN FROM TRANSPOSON 412-LIKE PROTEIN-RELATED"/>
    <property type="match status" value="1"/>
</dbReference>
<reference evidence="1 2" key="1">
    <citation type="journal article" date="2018" name="Gigascience">
        <title>Genomes of trombidid mites reveal novel predicted allergens and laterally-transferred genes associated with secondary metabolism.</title>
        <authorList>
            <person name="Dong X."/>
            <person name="Chaisiri K."/>
            <person name="Xia D."/>
            <person name="Armstrong S.D."/>
            <person name="Fang Y."/>
            <person name="Donnelly M.J."/>
            <person name="Kadowaki T."/>
            <person name="McGarry J.W."/>
            <person name="Darby A.C."/>
            <person name="Makepeace B.L."/>
        </authorList>
    </citation>
    <scope>NUCLEOTIDE SEQUENCE [LARGE SCALE GENOMIC DNA]</scope>
    <source>
        <strain evidence="1">UoL-UT</strain>
    </source>
</reference>
<dbReference type="PANTHER" id="PTHR38681:SF1">
    <property type="entry name" value="RETROVIRUS-RELATED POL POLYPROTEIN FROM TRANSPOSON 412-LIKE PROTEIN"/>
    <property type="match status" value="1"/>
</dbReference>
<protein>
    <submittedName>
        <fullName evidence="1">Uncharacterized protein</fullName>
    </submittedName>
</protein>
<dbReference type="Proteomes" id="UP000288716">
    <property type="component" value="Unassembled WGS sequence"/>
</dbReference>
<comment type="caution">
    <text evidence="1">The sequence shown here is derived from an EMBL/GenBank/DDBJ whole genome shotgun (WGS) entry which is preliminary data.</text>
</comment>
<proteinExistence type="predicted"/>
<gene>
    <name evidence="1" type="ORF">B4U80_07646</name>
</gene>
<evidence type="ECO:0000313" key="2">
    <source>
        <dbReference type="Proteomes" id="UP000288716"/>
    </source>
</evidence>
<dbReference type="OrthoDB" id="6515561at2759"/>
<organism evidence="1 2">
    <name type="scientific">Leptotrombidium deliense</name>
    <dbReference type="NCBI Taxonomy" id="299467"/>
    <lineage>
        <taxon>Eukaryota</taxon>
        <taxon>Metazoa</taxon>
        <taxon>Ecdysozoa</taxon>
        <taxon>Arthropoda</taxon>
        <taxon>Chelicerata</taxon>
        <taxon>Arachnida</taxon>
        <taxon>Acari</taxon>
        <taxon>Acariformes</taxon>
        <taxon>Trombidiformes</taxon>
        <taxon>Prostigmata</taxon>
        <taxon>Anystina</taxon>
        <taxon>Parasitengona</taxon>
        <taxon>Trombiculoidea</taxon>
        <taxon>Trombiculidae</taxon>
        <taxon>Leptotrombidium</taxon>
    </lineage>
</organism>
<dbReference type="AlphaFoldDB" id="A0A443RS66"/>
<keyword evidence="2" id="KW-1185">Reference proteome</keyword>
<sequence length="125" mass="14046">GDGEFKPCSSRNRNTSKIFVHPELFKYSHVFLRVDTLVSSLEKPYRGPHKVIARTDKTLTRNGKETMISIDRVKPALNLDDVDSTTSHQAQHSITQSGRRVHFPDFHSLITFNSLAGGGVMYCLS</sequence>
<accession>A0A443RS66</accession>
<evidence type="ECO:0000313" key="1">
    <source>
        <dbReference type="EMBL" id="RWS18117.1"/>
    </source>
</evidence>
<dbReference type="VEuPathDB" id="VectorBase:LDEU013923"/>
<feature type="non-terminal residue" evidence="1">
    <location>
        <position position="1"/>
    </location>
</feature>